<reference evidence="2 3" key="1">
    <citation type="submission" date="2019-03" db="EMBL/GenBank/DDBJ databases">
        <title>Sequencing 23 genomes of Wallemia ichthyophaga.</title>
        <authorList>
            <person name="Gostincar C."/>
        </authorList>
    </citation>
    <scope>NUCLEOTIDE SEQUENCE [LARGE SCALE GENOMIC DNA]</scope>
    <source>
        <strain evidence="2 3">EXF-8621</strain>
    </source>
</reference>
<feature type="compositionally biased region" description="Low complexity" evidence="1">
    <location>
        <begin position="50"/>
        <end position="69"/>
    </location>
</feature>
<feature type="compositionally biased region" description="Basic and acidic residues" evidence="1">
    <location>
        <begin position="611"/>
        <end position="628"/>
    </location>
</feature>
<dbReference type="InterPro" id="IPR013745">
    <property type="entry name" value="Bit61/PRR5"/>
</dbReference>
<evidence type="ECO:0000313" key="2">
    <source>
        <dbReference type="EMBL" id="TIB13789.1"/>
    </source>
</evidence>
<dbReference type="EMBL" id="SPOF01000013">
    <property type="protein sequence ID" value="TIB13789.1"/>
    <property type="molecule type" value="Genomic_DNA"/>
</dbReference>
<organism evidence="2 3">
    <name type="scientific">Wallemia ichthyophaga</name>
    <dbReference type="NCBI Taxonomy" id="245174"/>
    <lineage>
        <taxon>Eukaryota</taxon>
        <taxon>Fungi</taxon>
        <taxon>Dikarya</taxon>
        <taxon>Basidiomycota</taxon>
        <taxon>Wallemiomycotina</taxon>
        <taxon>Wallemiomycetes</taxon>
        <taxon>Wallemiales</taxon>
        <taxon>Wallemiaceae</taxon>
        <taxon>Wallemia</taxon>
    </lineage>
</organism>
<dbReference type="PANTHER" id="PTHR12894:SF27">
    <property type="entry name" value="TRANSFORMING GROWTH FACTOR-BETA RECEPTOR-ASSOCIATED PROTEIN 1"/>
    <property type="match status" value="1"/>
</dbReference>
<dbReference type="GO" id="GO:0006914">
    <property type="term" value="P:autophagy"/>
    <property type="evidence" value="ECO:0007669"/>
    <property type="project" value="TreeGrafter"/>
</dbReference>
<comment type="caution">
    <text evidence="2">The sequence shown here is derived from an EMBL/GenBank/DDBJ whole genome shotgun (WGS) entry which is preliminary data.</text>
</comment>
<evidence type="ECO:0000313" key="3">
    <source>
        <dbReference type="Proteomes" id="UP000306954"/>
    </source>
</evidence>
<feature type="compositionally biased region" description="Low complexity" evidence="1">
    <location>
        <begin position="11"/>
        <end position="22"/>
    </location>
</feature>
<dbReference type="GO" id="GO:0005737">
    <property type="term" value="C:cytoplasm"/>
    <property type="evidence" value="ECO:0007669"/>
    <property type="project" value="TreeGrafter"/>
</dbReference>
<feature type="compositionally biased region" description="Basic and acidic residues" evidence="1">
    <location>
        <begin position="567"/>
        <end position="603"/>
    </location>
</feature>
<proteinExistence type="predicted"/>
<dbReference type="PANTHER" id="PTHR12894">
    <property type="entry name" value="CNH DOMAIN CONTAINING"/>
    <property type="match status" value="1"/>
</dbReference>
<evidence type="ECO:0000256" key="1">
    <source>
        <dbReference type="SAM" id="MobiDB-lite"/>
    </source>
</evidence>
<feature type="compositionally biased region" description="Polar residues" evidence="1">
    <location>
        <begin position="89"/>
        <end position="103"/>
    </location>
</feature>
<accession>A0A4T0IC85</accession>
<sequence>MPTKPSDLRLNIPNSSANISPSLFPSSTPSRSQLLNVPPASPSSSRKLDPNSISAPITNPSSPNPSTHSHTIHHSPRVHRTFHKLASSKPGNSSKYNQTSPSFSHAPATSNSAAFGGSGNSSSTAKGGLGKDIASAIELHGDSWQAICVKVLPLFNGENMITSLEDLNALVIIHIRDTIARSKPSRVIESLSTDFNNLISIGMLTLRAKLVQHVDESTDRFATRTVEIWTFFFGQVLPLLEGVFLPYSTDTHIQALAKSSTANSAKTGDGSSHNLSYNDESTSKVALLPSVMNVRKSVIKGFRDQLIIPLFGKLERLFMDLCDEAVPVTPTSGPQSKQSLSSLKSAYQSIPDSLPSTAAAIAASSTQPKTSAFSPIPRLQQMSLVVSSIRASDTSQDRVERLGRIIRRSYIGDVQNEQSTSSSGTSLLFRSTQRTSSISPFTEKLLNKRRDRRGWIRKKTNANASSTDDHLDDGGSGMYEAALGREATQKDSEDEWLDTLRSPTETVGNVSTGITPTVNTQLSEKQPERTAPIIAPRGSSLAFGYNVDDVSSSDEDEDSGESNGVEGLRRVETEVDLEQNEKEVKGGEYNEEREGRSSDDKTQETVVQERSPVEDSLRRWDQAQKELEEMLGMTEGETPKVSSEERRSKPLPPSPKLLADDSLIVGSTNQLQFQSYRHNTYNNINLDFTPKQILQFNNSLVMLDTDGVLYHLNGYNPQKSNIRNVIKLLQSSNSIVVIRQSSIGRLKLSPRLTVINELPLPSLHLDSAINNDVICLADTANTYSLLNLNNSVLLPLLPFEGSPSITSIDDADEFLMITHNDLGAVGVFIDSYSGEPKHGPLQFPSTIKSIVHQSPHLFTLLSNNTLQIHSTITHSLIHSLSLSHLHPMFLQSTPLGLSIPQSIPNQLHFVSFPLLNTSVDYSNASNRPSNSSSQLESTQVILATDTGSIHAFIPPSIFDQSIYLLDMENDNARQQALSLANSLPTDSLESYYIHLYAALQLFRSTSFSDASALFSKSQCDIRLILSWFPDLTAGLFDPDEFVKIPLGIANLIENIPRTIKDLIVGNLEKNYSPYLNVESDEPVRQLYDSLMENARSMLLECLSKEHRWRRRARQATYHESESYTDMILDTCLAIIFAERSDKDRNALNVFINNSNNILLPIAEPWFTRYGRYAALSRLYESHGDIKEAIKIHKRFIEQTIVDKDVVDPLRDIIRLLNRVEEADLLLEYGLWLILYDRNAGLQVLSSHPRTSIDEGILLEALGRTDKVAEQEYLEILVLARNREDTGMRQALLDMLIGNVVEALKDSNISGDMWRLIEEYKLQKHDQSYAQYVTAVLDTTEISPMTKNAIISRLKLLLFLQMASDLDWNSIETALHPFTESTLLFEKAVILGKLEQHSAALNILARNLRDTFTSQHYCAFPGYILSGSLARKCIDNSHLSNCWLVALARTSMVAVAPPLRSHLLRILLDVYMADGDVFSAEIASLLGSQALHLNFLETLPRIPNDTPLISIKDFMLRQLRRTEHKKRELSILKGVAAAENLTKTEEAWLATREAGAIIEEAIDDANQVDGNDK</sequence>
<dbReference type="InterPro" id="IPR032914">
    <property type="entry name" value="Vam6/VPS39/TRAP1"/>
</dbReference>
<feature type="region of interest" description="Disordered" evidence="1">
    <location>
        <begin position="456"/>
        <end position="478"/>
    </location>
</feature>
<feature type="region of interest" description="Disordered" evidence="1">
    <location>
        <begin position="501"/>
        <end position="659"/>
    </location>
</feature>
<dbReference type="Pfam" id="PF08539">
    <property type="entry name" value="HbrB"/>
    <property type="match status" value="1"/>
</dbReference>
<feature type="compositionally biased region" description="Polar residues" evidence="1">
    <location>
        <begin position="23"/>
        <end position="35"/>
    </location>
</feature>
<gene>
    <name evidence="2" type="ORF">E3P90_01567</name>
</gene>
<feature type="compositionally biased region" description="Polar residues" evidence="1">
    <location>
        <begin position="501"/>
        <end position="524"/>
    </location>
</feature>
<feature type="compositionally biased region" description="Acidic residues" evidence="1">
    <location>
        <begin position="551"/>
        <end position="560"/>
    </location>
</feature>
<feature type="compositionally biased region" description="Low complexity" evidence="1">
    <location>
        <begin position="108"/>
        <end position="125"/>
    </location>
</feature>
<dbReference type="GO" id="GO:0034058">
    <property type="term" value="P:endosomal vesicle fusion"/>
    <property type="evidence" value="ECO:0007669"/>
    <property type="project" value="TreeGrafter"/>
</dbReference>
<name>A0A4T0IC85_WALIC</name>
<protein>
    <submittedName>
        <fullName evidence="2">Uncharacterized protein</fullName>
    </submittedName>
</protein>
<feature type="region of interest" description="Disordered" evidence="1">
    <location>
        <begin position="1"/>
        <end position="126"/>
    </location>
</feature>
<dbReference type="GO" id="GO:0016020">
    <property type="term" value="C:membrane"/>
    <property type="evidence" value="ECO:0007669"/>
    <property type="project" value="TreeGrafter"/>
</dbReference>
<feature type="compositionally biased region" description="Basic residues" evidence="1">
    <location>
        <begin position="70"/>
        <end position="83"/>
    </location>
</feature>
<dbReference type="Proteomes" id="UP000306954">
    <property type="component" value="Unassembled WGS sequence"/>
</dbReference>